<evidence type="ECO:0000313" key="2">
    <source>
        <dbReference type="EMBL" id="ESR22765.1"/>
    </source>
</evidence>
<organism evidence="2 3">
    <name type="scientific">Lutibaculum baratangense AMV1</name>
    <dbReference type="NCBI Taxonomy" id="631454"/>
    <lineage>
        <taxon>Bacteria</taxon>
        <taxon>Pseudomonadati</taxon>
        <taxon>Pseudomonadota</taxon>
        <taxon>Alphaproteobacteria</taxon>
        <taxon>Hyphomicrobiales</taxon>
        <taxon>Tepidamorphaceae</taxon>
        <taxon>Lutibaculum</taxon>
    </lineage>
</organism>
<evidence type="ECO:0000256" key="1">
    <source>
        <dbReference type="SAM" id="MobiDB-lite"/>
    </source>
</evidence>
<protein>
    <recommendedName>
        <fullName evidence="4">DUF5330 domain-containing protein</fullName>
    </recommendedName>
</protein>
<sequence>MFLIRLAFWLTLVLLVLPMPRSETGEASGTTISAFDALGFAQSAVSDVAGFCDRNPRACETGAMLIGTLREKAIYGSQLVYRSLSAEPDTDPSLAGPDAPEGPDPQAGPDSGVAAPLRPSLDTLSEEDRQVSWRGPLNG</sequence>
<proteinExistence type="predicted"/>
<dbReference type="Pfam" id="PF17264">
    <property type="entry name" value="DUF5330"/>
    <property type="match status" value="1"/>
</dbReference>
<dbReference type="OrthoDB" id="7923950at2"/>
<reference evidence="2 3" key="1">
    <citation type="journal article" date="2014" name="Genome Announc.">
        <title>Draft Genome Sequence of Lutibaculum baratangense Strain AMV1T, Isolated from a Mud Volcano in Andamans, India.</title>
        <authorList>
            <person name="Singh A."/>
            <person name="Sreenivas A."/>
            <person name="Sathyanarayana Reddy G."/>
            <person name="Pinnaka A.K."/>
            <person name="Shivaji S."/>
        </authorList>
    </citation>
    <scope>NUCLEOTIDE SEQUENCE [LARGE SCALE GENOMIC DNA]</scope>
    <source>
        <strain evidence="2 3">AMV1</strain>
    </source>
</reference>
<comment type="caution">
    <text evidence="2">The sequence shown here is derived from an EMBL/GenBank/DDBJ whole genome shotgun (WGS) entry which is preliminary data.</text>
</comment>
<dbReference type="Proteomes" id="UP000017819">
    <property type="component" value="Unassembled WGS sequence"/>
</dbReference>
<evidence type="ECO:0000313" key="3">
    <source>
        <dbReference type="Proteomes" id="UP000017819"/>
    </source>
</evidence>
<name>V4RHL7_9HYPH</name>
<dbReference type="InterPro" id="IPR035220">
    <property type="entry name" value="DUF5330"/>
</dbReference>
<dbReference type="eggNOG" id="ENOG5032XTP">
    <property type="taxonomic scope" value="Bacteria"/>
</dbReference>
<keyword evidence="3" id="KW-1185">Reference proteome</keyword>
<feature type="region of interest" description="Disordered" evidence="1">
    <location>
        <begin position="86"/>
        <end position="139"/>
    </location>
</feature>
<evidence type="ECO:0008006" key="4">
    <source>
        <dbReference type="Google" id="ProtNLM"/>
    </source>
</evidence>
<dbReference type="AlphaFoldDB" id="V4RHL7"/>
<dbReference type="RefSeq" id="WP_023434011.1">
    <property type="nucleotide sequence ID" value="NZ_AWXZ01000040.1"/>
</dbReference>
<accession>V4RHL7</accession>
<dbReference type="STRING" id="631454.N177_3902"/>
<gene>
    <name evidence="2" type="ORF">N177_3902</name>
</gene>
<dbReference type="EMBL" id="AWXZ01000040">
    <property type="protein sequence ID" value="ESR22765.1"/>
    <property type="molecule type" value="Genomic_DNA"/>
</dbReference>